<dbReference type="CDD" id="cd07987">
    <property type="entry name" value="LPLAT_MGAT-like"/>
    <property type="match status" value="1"/>
</dbReference>
<dbReference type="Proteomes" id="UP000316621">
    <property type="component" value="Chromosome 5"/>
</dbReference>
<keyword evidence="2" id="KW-0808">Transferase</keyword>
<proteinExistence type="inferred from homology"/>
<dbReference type="Pfam" id="PF03982">
    <property type="entry name" value="DAGAT"/>
    <property type="match status" value="1"/>
</dbReference>
<comment type="similarity">
    <text evidence="1">Belongs to the diacylglycerol acyltransferase family.</text>
</comment>
<keyword evidence="6" id="KW-1185">Reference proteome</keyword>
<evidence type="ECO:0000256" key="2">
    <source>
        <dbReference type="ARBA" id="ARBA00022679"/>
    </source>
</evidence>
<dbReference type="Gene3D" id="3.40.50.1820">
    <property type="entry name" value="alpha/beta hydrolase"/>
    <property type="match status" value="1"/>
</dbReference>
<dbReference type="InterPro" id="IPR029058">
    <property type="entry name" value="AB_hydrolase_fold"/>
</dbReference>
<protein>
    <recommendedName>
        <fullName evidence="4">Serine aminopeptidase S33 domain-containing protein</fullName>
    </recommendedName>
</protein>
<dbReference type="GO" id="GO:0019432">
    <property type="term" value="P:triglyceride biosynthetic process"/>
    <property type="evidence" value="ECO:0007669"/>
    <property type="project" value="UniProtKB-ARBA"/>
</dbReference>
<organism evidence="5 6">
    <name type="scientific">Papaver somniferum</name>
    <name type="common">Opium poppy</name>
    <dbReference type="NCBI Taxonomy" id="3469"/>
    <lineage>
        <taxon>Eukaryota</taxon>
        <taxon>Viridiplantae</taxon>
        <taxon>Streptophyta</taxon>
        <taxon>Embryophyta</taxon>
        <taxon>Tracheophyta</taxon>
        <taxon>Spermatophyta</taxon>
        <taxon>Magnoliopsida</taxon>
        <taxon>Ranunculales</taxon>
        <taxon>Papaveraceae</taxon>
        <taxon>Papaveroideae</taxon>
        <taxon>Papaver</taxon>
    </lineage>
</organism>
<evidence type="ECO:0000256" key="1">
    <source>
        <dbReference type="ARBA" id="ARBA00005420"/>
    </source>
</evidence>
<keyword evidence="3" id="KW-0012">Acyltransferase</keyword>
<dbReference type="OMA" id="FAPLECA"/>
<dbReference type="SUPFAM" id="SSF53474">
    <property type="entry name" value="alpha/beta-Hydrolases"/>
    <property type="match status" value="1"/>
</dbReference>
<dbReference type="AlphaFoldDB" id="A0A4Y7JJU0"/>
<sequence>MAGIVANTMMLKSISAPWKLNIIRYFNNSSETCTTTLSALYTERNSNYSTERRCRTTMAMSNKQMELKALSLTSSLQSEASVPNKEVYHDQSNQPLTKNFRDYAGGTKDFIRTGGIGEPPRWFSPLECKNQWKNSPLLLYLPGIDGVGLGLISNHQELGKVFDIWCLHIPIEDRTSFKELVQLVEKTVKDEHGRSPSRPIYLVGESIGACLALAVAARNPTIDLLLILANPATSFEKSQLPNLISLLQAIPEQLNIGLVNILTSSTAGDFLRMAMSSVQKQLPVPLSIREATENLSELLSAIPVLADVWTKESVLWKLKMTEAASLYANSRIHAVKAQTLILASGRDQLLPSLEEAQRLSNLLPTCQMRNFNDSGHNLFMEDGFNLVTVIKGAGFYRRSSKIDYVSDYIPQNHSELKKAIDGYGQFHSHFSAVICRWVNIAADPVMLSTLEDGKIVRGLAGIPSEGPVLFVGYHMLMGFDLAPLMSTFLEQKNILIRGIAHPMFFQNELEKRQLDPSIFDPIKILGAVPVSPTNFYKLLAEKSHVLLYPGGVREAFHGKGEENKLFWPSQSEFVRVASRFGATIIPFGAVGADDLVDIVLDYDDLMKIPYVKDVINELNNGVVQLRTDTDGEIAKQRFYLPGVVPKLPGRFYYLFGKPIETQGRKNELRDKEKAQELYMHTKSEVENSIKYLKEKRETDPYRSLLSRILYQATHDPNSEIPTFEP</sequence>
<evidence type="ECO:0000313" key="6">
    <source>
        <dbReference type="Proteomes" id="UP000316621"/>
    </source>
</evidence>
<dbReference type="Pfam" id="PF12146">
    <property type="entry name" value="Hydrolase_4"/>
    <property type="match status" value="1"/>
</dbReference>
<accession>A0A4Y7JJU0</accession>
<dbReference type="GO" id="GO:0004144">
    <property type="term" value="F:diacylglycerol O-acyltransferase activity"/>
    <property type="evidence" value="ECO:0007669"/>
    <property type="project" value="UniProtKB-ARBA"/>
</dbReference>
<evidence type="ECO:0000259" key="4">
    <source>
        <dbReference type="Pfam" id="PF12146"/>
    </source>
</evidence>
<dbReference type="Gramene" id="RZC60282">
    <property type="protein sequence ID" value="RZC60282"/>
    <property type="gene ID" value="C5167_022042"/>
</dbReference>
<dbReference type="PANTHER" id="PTHR22753:SF24">
    <property type="entry name" value="ESTERASE_LIPASE_THIOESTERASE FAMILY PROTEIN"/>
    <property type="match status" value="1"/>
</dbReference>
<dbReference type="InterPro" id="IPR007130">
    <property type="entry name" value="DAGAT"/>
</dbReference>
<evidence type="ECO:0000313" key="5">
    <source>
        <dbReference type="EMBL" id="RZC60282.1"/>
    </source>
</evidence>
<evidence type="ECO:0000256" key="3">
    <source>
        <dbReference type="ARBA" id="ARBA00023315"/>
    </source>
</evidence>
<feature type="domain" description="Serine aminopeptidase S33" evidence="4">
    <location>
        <begin position="176"/>
        <end position="381"/>
    </location>
</feature>
<dbReference type="PANTHER" id="PTHR22753">
    <property type="entry name" value="TRANSMEMBRANE PROTEIN 68"/>
    <property type="match status" value="1"/>
</dbReference>
<dbReference type="STRING" id="3469.A0A4Y7JJU0"/>
<dbReference type="EMBL" id="CM010719">
    <property type="protein sequence ID" value="RZC60282.1"/>
    <property type="molecule type" value="Genomic_DNA"/>
</dbReference>
<dbReference type="InterPro" id="IPR022742">
    <property type="entry name" value="Hydrolase_4"/>
</dbReference>
<name>A0A4Y7JJU0_PAPSO</name>
<gene>
    <name evidence="5" type="ORF">C5167_022042</name>
</gene>
<dbReference type="GO" id="GO:0016020">
    <property type="term" value="C:membrane"/>
    <property type="evidence" value="ECO:0007669"/>
    <property type="project" value="TreeGrafter"/>
</dbReference>
<reference evidence="5 6" key="1">
    <citation type="journal article" date="2018" name="Science">
        <title>The opium poppy genome and morphinan production.</title>
        <authorList>
            <person name="Guo L."/>
            <person name="Winzer T."/>
            <person name="Yang X."/>
            <person name="Li Y."/>
            <person name="Ning Z."/>
            <person name="He Z."/>
            <person name="Teodor R."/>
            <person name="Lu Y."/>
            <person name="Bowser T.A."/>
            <person name="Graham I.A."/>
            <person name="Ye K."/>
        </authorList>
    </citation>
    <scope>NUCLEOTIDE SEQUENCE [LARGE SCALE GENOMIC DNA]</scope>
    <source>
        <strain evidence="6">cv. HN1</strain>
        <tissue evidence="5">Leaves</tissue>
    </source>
</reference>